<evidence type="ECO:0000313" key="4">
    <source>
        <dbReference type="Proteomes" id="UP001221898"/>
    </source>
</evidence>
<sequence length="909" mass="100038">MAPPAEDAATKVVKVATSVMRRQSVTDTELRPEATPTQVDELPLSALEECLSNPRILSSLEGRSDGACGRQDETAFLARLDSLWKGFVNMPSVAKFVTKVYPVSGILDHLTEDLPDSIQVGGRISPQMVWDYVEKIRASGTKEVCLIRFTPVTEEDEISYTLLYAYFSSRRRYGVVANNTKQVKDTYLVPLGCAEKIPHQLVPFDGPGLEASRPNLLLGLIIRQRVKRDYATILPMGIPEISAPRLVPENQRAKGDPATIDGEGRHDKNSDGFNPLSKEGPVEAAKPQKPAPAEGKPGKEGGEEGDALAGEAGQQDPIKPLRFLPGVLVGGEGPSAPSYEAGSRPASAVGEVLSGEAEKDVNKQAVAATSPADGTNQGPSPTKSPAPNGPRLDRFVIKKKEPKTVKTEPLPPSPNDKPNSSDPPRKEDASVGGVLTSVVSLKDKPPDVSTEVFLAKLSQVPAAKEPGNSCTLLLGSLANEAKPSPIDAAPVVVPDPLPKDVLPIPVSLPSPTNSPRQQIGGILKNISVSYRHEKQGFPVNSNQGHNDEKRAEKVVSAPQGHSQVFNVPVLNADKQCLPRPTPSSPGNSDGLQKDFQLVEDIQTISTVLSYGKSEEHSFLPRPGIPLLALPPPTLSQGALRPPAPPFPSLHVGLPKFQYHPLPSPIFHTQSGAVPPFQPLHQSMPPGLGYPGGPPLMFSQLEPQVQNHALTWPPPAPALAVFPPQGPSPLTSFTPHTPTLTYEASRFVESSKPQPLPAKDEKGPERRHSDPWEKHPRHSEDDHKRESSSEHYSRHRHHSESHQERTGWHRDRDHDKEWDRRKHRHRDRSQSRTHSRSRSRSRRRYEEKHCDVRSRHYSEHHSQEDKRKDCRHSDDHSTRHRDKDRERHRSDSDHDKGRKRSKEKSKDRRS</sequence>
<feature type="region of interest" description="Disordered" evidence="1">
    <location>
        <begin position="745"/>
        <end position="909"/>
    </location>
</feature>
<feature type="compositionally biased region" description="Basic and acidic residues" evidence="1">
    <location>
        <begin position="799"/>
        <end position="819"/>
    </location>
</feature>
<feature type="compositionally biased region" description="Basic and acidic residues" evidence="1">
    <location>
        <begin position="391"/>
        <end position="406"/>
    </location>
</feature>
<evidence type="ECO:0000313" key="3">
    <source>
        <dbReference type="EMBL" id="KAJ8386354.1"/>
    </source>
</evidence>
<protein>
    <recommendedName>
        <fullName evidence="2">Spen paralogue and orthologue SPOC C-terminal domain-containing protein</fullName>
    </recommendedName>
</protein>
<gene>
    <name evidence="3" type="ORF">AAFF_G00174510</name>
</gene>
<feature type="compositionally biased region" description="Low complexity" evidence="1">
    <location>
        <begin position="283"/>
        <end position="295"/>
    </location>
</feature>
<evidence type="ECO:0000259" key="2">
    <source>
        <dbReference type="Pfam" id="PF07744"/>
    </source>
</evidence>
<feature type="compositionally biased region" description="Basic and acidic residues" evidence="1">
    <location>
        <begin position="843"/>
        <end position="895"/>
    </location>
</feature>
<dbReference type="EMBL" id="JAINUG010000230">
    <property type="protein sequence ID" value="KAJ8386354.1"/>
    <property type="molecule type" value="Genomic_DNA"/>
</dbReference>
<feature type="compositionally biased region" description="Polar residues" evidence="1">
    <location>
        <begin position="372"/>
        <end position="381"/>
    </location>
</feature>
<dbReference type="AlphaFoldDB" id="A0AAD7W844"/>
<comment type="caution">
    <text evidence="3">The sequence shown here is derived from an EMBL/GenBank/DDBJ whole genome shotgun (WGS) entry which is preliminary data.</text>
</comment>
<feature type="domain" description="Spen paralogue and orthologue SPOC C-terminal" evidence="2">
    <location>
        <begin position="76"/>
        <end position="224"/>
    </location>
</feature>
<organism evidence="3 4">
    <name type="scientific">Aldrovandia affinis</name>
    <dbReference type="NCBI Taxonomy" id="143900"/>
    <lineage>
        <taxon>Eukaryota</taxon>
        <taxon>Metazoa</taxon>
        <taxon>Chordata</taxon>
        <taxon>Craniata</taxon>
        <taxon>Vertebrata</taxon>
        <taxon>Euteleostomi</taxon>
        <taxon>Actinopterygii</taxon>
        <taxon>Neopterygii</taxon>
        <taxon>Teleostei</taxon>
        <taxon>Notacanthiformes</taxon>
        <taxon>Halosauridae</taxon>
        <taxon>Aldrovandia</taxon>
    </lineage>
</organism>
<accession>A0AAD7W844</accession>
<evidence type="ECO:0000256" key="1">
    <source>
        <dbReference type="SAM" id="MobiDB-lite"/>
    </source>
</evidence>
<dbReference type="InterPro" id="IPR012921">
    <property type="entry name" value="SPOC_C"/>
</dbReference>
<dbReference type="GO" id="GO:0005634">
    <property type="term" value="C:nucleus"/>
    <property type="evidence" value="ECO:0007669"/>
    <property type="project" value="TreeGrafter"/>
</dbReference>
<dbReference type="GO" id="GO:0006351">
    <property type="term" value="P:DNA-templated transcription"/>
    <property type="evidence" value="ECO:0007669"/>
    <property type="project" value="TreeGrafter"/>
</dbReference>
<feature type="region of interest" description="Disordered" evidence="1">
    <location>
        <begin position="245"/>
        <end position="319"/>
    </location>
</feature>
<dbReference type="Proteomes" id="UP001221898">
    <property type="component" value="Unassembled WGS sequence"/>
</dbReference>
<dbReference type="PANTHER" id="PTHR11477:SF10">
    <property type="entry name" value="PHD FINGER PROTEIN 3"/>
    <property type="match status" value="1"/>
</dbReference>
<proteinExistence type="predicted"/>
<feature type="compositionally biased region" description="Basic and acidic residues" evidence="1">
    <location>
        <begin position="757"/>
        <end position="791"/>
    </location>
</feature>
<dbReference type="PANTHER" id="PTHR11477">
    <property type="entry name" value="TRANSCRIPTION FACTOR S-II ZINC FINGER DOMAIN-CONTAINING PROTEIN"/>
    <property type="match status" value="1"/>
</dbReference>
<feature type="compositionally biased region" description="Basic residues" evidence="1">
    <location>
        <begin position="820"/>
        <end position="842"/>
    </location>
</feature>
<keyword evidence="4" id="KW-1185">Reference proteome</keyword>
<name>A0AAD7W844_9TELE</name>
<feature type="region of interest" description="Disordered" evidence="1">
    <location>
        <begin position="356"/>
        <end position="438"/>
    </location>
</feature>
<reference evidence="3" key="1">
    <citation type="journal article" date="2023" name="Science">
        <title>Genome structures resolve the early diversification of teleost fishes.</title>
        <authorList>
            <person name="Parey E."/>
            <person name="Louis A."/>
            <person name="Montfort J."/>
            <person name="Bouchez O."/>
            <person name="Roques C."/>
            <person name="Iampietro C."/>
            <person name="Lluch J."/>
            <person name="Castinel A."/>
            <person name="Donnadieu C."/>
            <person name="Desvignes T."/>
            <person name="Floi Bucao C."/>
            <person name="Jouanno E."/>
            <person name="Wen M."/>
            <person name="Mejri S."/>
            <person name="Dirks R."/>
            <person name="Jansen H."/>
            <person name="Henkel C."/>
            <person name="Chen W.J."/>
            <person name="Zahm M."/>
            <person name="Cabau C."/>
            <person name="Klopp C."/>
            <person name="Thompson A.W."/>
            <person name="Robinson-Rechavi M."/>
            <person name="Braasch I."/>
            <person name="Lecointre G."/>
            <person name="Bobe J."/>
            <person name="Postlethwait J.H."/>
            <person name="Berthelot C."/>
            <person name="Roest Crollius H."/>
            <person name="Guiguen Y."/>
        </authorList>
    </citation>
    <scope>NUCLEOTIDE SEQUENCE</scope>
    <source>
        <strain evidence="3">NC1722</strain>
    </source>
</reference>
<dbReference type="Pfam" id="PF07744">
    <property type="entry name" value="SPOC"/>
    <property type="match status" value="1"/>
</dbReference>